<dbReference type="InterPro" id="IPR001623">
    <property type="entry name" value="DnaJ_domain"/>
</dbReference>
<dbReference type="SMART" id="SM00271">
    <property type="entry name" value="DnaJ"/>
    <property type="match status" value="1"/>
</dbReference>
<organism evidence="5 6">
    <name type="scientific">Sulfuriferula nivalis</name>
    <dbReference type="NCBI Taxonomy" id="2675298"/>
    <lineage>
        <taxon>Bacteria</taxon>
        <taxon>Pseudomonadati</taxon>
        <taxon>Pseudomonadota</taxon>
        <taxon>Betaproteobacteria</taxon>
        <taxon>Nitrosomonadales</taxon>
        <taxon>Sulfuricellaceae</taxon>
        <taxon>Sulfuriferula</taxon>
    </lineage>
</organism>
<accession>A0A809RGL1</accession>
<protein>
    <submittedName>
        <fullName evidence="5">Curved DNA-binding protein</fullName>
    </submittedName>
</protein>
<evidence type="ECO:0000313" key="5">
    <source>
        <dbReference type="EMBL" id="BBP01009.1"/>
    </source>
</evidence>
<dbReference type="GO" id="GO:0005737">
    <property type="term" value="C:cytoplasm"/>
    <property type="evidence" value="ECO:0007669"/>
    <property type="project" value="TreeGrafter"/>
</dbReference>
<dbReference type="FunFam" id="2.60.260.20:FF:000013">
    <property type="entry name" value="DnaJ subfamily B member 11"/>
    <property type="match status" value="1"/>
</dbReference>
<dbReference type="PANTHER" id="PTHR43096">
    <property type="entry name" value="DNAJ HOMOLOG 1, MITOCHONDRIAL-RELATED"/>
    <property type="match status" value="1"/>
</dbReference>
<dbReference type="Pfam" id="PF01556">
    <property type="entry name" value="DnaJ_C"/>
    <property type="match status" value="1"/>
</dbReference>
<dbReference type="Pfam" id="PF00226">
    <property type="entry name" value="DnaJ"/>
    <property type="match status" value="1"/>
</dbReference>
<dbReference type="RefSeq" id="WP_162084842.1">
    <property type="nucleotide sequence ID" value="NZ_AP021881.1"/>
</dbReference>
<evidence type="ECO:0000256" key="2">
    <source>
        <dbReference type="ARBA" id="ARBA00023125"/>
    </source>
</evidence>
<dbReference type="GO" id="GO:0051082">
    <property type="term" value="F:unfolded protein binding"/>
    <property type="evidence" value="ECO:0007669"/>
    <property type="project" value="InterPro"/>
</dbReference>
<dbReference type="AlphaFoldDB" id="A0A809RGL1"/>
<keyword evidence="1" id="KW-0963">Cytoplasm</keyword>
<evidence type="ECO:0000313" key="6">
    <source>
        <dbReference type="Proteomes" id="UP000463939"/>
    </source>
</evidence>
<dbReference type="CDD" id="cd10747">
    <property type="entry name" value="DnaJ_C"/>
    <property type="match status" value="1"/>
</dbReference>
<dbReference type="EMBL" id="AP021881">
    <property type="protein sequence ID" value="BBP01009.1"/>
    <property type="molecule type" value="Genomic_DNA"/>
</dbReference>
<evidence type="ECO:0000256" key="3">
    <source>
        <dbReference type="ARBA" id="ARBA00023186"/>
    </source>
</evidence>
<dbReference type="GO" id="GO:0042026">
    <property type="term" value="P:protein refolding"/>
    <property type="evidence" value="ECO:0007669"/>
    <property type="project" value="TreeGrafter"/>
</dbReference>
<dbReference type="InterPro" id="IPR036869">
    <property type="entry name" value="J_dom_sf"/>
</dbReference>
<dbReference type="PANTHER" id="PTHR43096:SF52">
    <property type="entry name" value="DNAJ HOMOLOG 1, MITOCHONDRIAL-RELATED"/>
    <property type="match status" value="1"/>
</dbReference>
<dbReference type="CDD" id="cd06257">
    <property type="entry name" value="DnaJ"/>
    <property type="match status" value="1"/>
</dbReference>
<dbReference type="PROSITE" id="PS50076">
    <property type="entry name" value="DNAJ_2"/>
    <property type="match status" value="1"/>
</dbReference>
<reference evidence="6" key="1">
    <citation type="submission" date="2019-11" db="EMBL/GenBank/DDBJ databases">
        <title>Isolation and characterization of a novel species in the genus Sulfuriferula.</title>
        <authorList>
            <person name="Mochizuki J."/>
            <person name="Kojima H."/>
            <person name="Fukui M."/>
        </authorList>
    </citation>
    <scope>NUCLEOTIDE SEQUENCE [LARGE SCALE GENOMIC DNA]</scope>
    <source>
        <strain evidence="6">SGTM</strain>
    </source>
</reference>
<dbReference type="KEGG" id="sniv:SFSGTM_17170"/>
<dbReference type="SUPFAM" id="SSF46565">
    <property type="entry name" value="Chaperone J-domain"/>
    <property type="match status" value="1"/>
</dbReference>
<keyword evidence="3" id="KW-0143">Chaperone</keyword>
<gene>
    <name evidence="5" type="primary">cbpA</name>
    <name evidence="5" type="ORF">SFSGTM_17170</name>
</gene>
<dbReference type="Gene3D" id="1.10.287.110">
    <property type="entry name" value="DnaJ domain"/>
    <property type="match status" value="1"/>
</dbReference>
<dbReference type="Gene3D" id="2.60.260.20">
    <property type="entry name" value="Urease metallochaperone UreE, N-terminal domain"/>
    <property type="match status" value="2"/>
</dbReference>
<keyword evidence="6" id="KW-1185">Reference proteome</keyword>
<keyword evidence="2 5" id="KW-0238">DNA-binding</keyword>
<dbReference type="PRINTS" id="PR00625">
    <property type="entry name" value="JDOMAIN"/>
</dbReference>
<proteinExistence type="predicted"/>
<sequence length="306" mass="33728">MEFQDYYKTLGVDKTASAEEIKKAYRKLARKYHPDVSKEADAEKMMKAVNEANEVLSDPEKRAAYDQVGQGYQSGQDFRAPPNWDGGFEFSGGNFNDTSDFFANLFGQAGKRSQGRRQYQERGEDKHAKIVIDLIDAYQGTTRNITLRAPELDATGHTVNKERTISVQIPKGVKAGQHIRLNGQGSPGFGGGAAGDLYLEVQFREDARFRVEERDVYQTVPVTPWEAALGGGIEVNTPSGTVQVKVPANSQTGRKLRLKGRGIPSTTPGDLYLLLEVVLPPADTEAARKIYETMAHELAFNPRTGA</sequence>
<dbReference type="SUPFAM" id="SSF49493">
    <property type="entry name" value="HSP40/DnaJ peptide-binding domain"/>
    <property type="match status" value="2"/>
</dbReference>
<dbReference type="GO" id="GO:0003677">
    <property type="term" value="F:DNA binding"/>
    <property type="evidence" value="ECO:0007669"/>
    <property type="project" value="UniProtKB-KW"/>
</dbReference>
<dbReference type="InterPro" id="IPR008971">
    <property type="entry name" value="HSP40/DnaJ_pept-bd"/>
</dbReference>
<name>A0A809RGL1_9PROT</name>
<dbReference type="Proteomes" id="UP000463939">
    <property type="component" value="Chromosome"/>
</dbReference>
<feature type="domain" description="J" evidence="4">
    <location>
        <begin position="5"/>
        <end position="69"/>
    </location>
</feature>
<dbReference type="FunFam" id="2.60.260.20:FF:000008">
    <property type="entry name" value="Curved DNA-binding protein"/>
    <property type="match status" value="1"/>
</dbReference>
<evidence type="ECO:0000259" key="4">
    <source>
        <dbReference type="PROSITE" id="PS50076"/>
    </source>
</evidence>
<evidence type="ECO:0000256" key="1">
    <source>
        <dbReference type="ARBA" id="ARBA00022490"/>
    </source>
</evidence>
<dbReference type="InterPro" id="IPR002939">
    <property type="entry name" value="DnaJ_C"/>
</dbReference>